<keyword evidence="3" id="KW-1185">Reference proteome</keyword>
<feature type="compositionally biased region" description="Pro residues" evidence="1">
    <location>
        <begin position="64"/>
        <end position="74"/>
    </location>
</feature>
<feature type="region of interest" description="Disordered" evidence="1">
    <location>
        <begin position="54"/>
        <end position="74"/>
    </location>
</feature>
<comment type="caution">
    <text evidence="2">The sequence shown here is derived from an EMBL/GenBank/DDBJ whole genome shotgun (WGS) entry which is preliminary data.</text>
</comment>
<evidence type="ECO:0000313" key="3">
    <source>
        <dbReference type="Proteomes" id="UP000016536"/>
    </source>
</evidence>
<proteinExistence type="predicted"/>
<dbReference type="AlphaFoldDB" id="U1QLG8"/>
<evidence type="ECO:0000256" key="1">
    <source>
        <dbReference type="SAM" id="MobiDB-lite"/>
    </source>
</evidence>
<accession>U1QLG8</accession>
<dbReference type="EMBL" id="AWSE01000147">
    <property type="protein sequence ID" value="ERH22639.1"/>
    <property type="molecule type" value="Genomic_DNA"/>
</dbReference>
<protein>
    <submittedName>
        <fullName evidence="2">Uncharacterized protein</fullName>
    </submittedName>
</protein>
<gene>
    <name evidence="2" type="ORF">HMPREF1979_02362</name>
</gene>
<name>U1QLG8_9ACTO</name>
<dbReference type="HOGENOM" id="CLU_2679381_0_0_11"/>
<sequence>MIFMDWGISSFFQDRGLFAFQGVSYGPHPSGALRRNRVLPRGGRIRAVRRRCGPVPRPRTALNPIPPAGPTPPR</sequence>
<reference evidence="2 3" key="1">
    <citation type="submission" date="2013-08" db="EMBL/GenBank/DDBJ databases">
        <authorList>
            <person name="Weinstock G."/>
            <person name="Sodergren E."/>
            <person name="Wylie T."/>
            <person name="Fulton L."/>
            <person name="Fulton R."/>
            <person name="Fronick C."/>
            <person name="O'Laughlin M."/>
            <person name="Godfrey J."/>
            <person name="Miner T."/>
            <person name="Herter B."/>
            <person name="Appelbaum E."/>
            <person name="Cordes M."/>
            <person name="Lek S."/>
            <person name="Wollam A."/>
            <person name="Pepin K.H."/>
            <person name="Palsikar V.B."/>
            <person name="Mitreva M."/>
            <person name="Wilson R.K."/>
        </authorList>
    </citation>
    <scope>NUCLEOTIDE SEQUENCE [LARGE SCALE GENOMIC DNA]</scope>
    <source>
        <strain evidence="2 3">F0542</strain>
    </source>
</reference>
<organism evidence="2 3">
    <name type="scientific">Actinomyces johnsonii F0542</name>
    <dbReference type="NCBI Taxonomy" id="1321818"/>
    <lineage>
        <taxon>Bacteria</taxon>
        <taxon>Bacillati</taxon>
        <taxon>Actinomycetota</taxon>
        <taxon>Actinomycetes</taxon>
        <taxon>Actinomycetales</taxon>
        <taxon>Actinomycetaceae</taxon>
        <taxon>Actinomyces</taxon>
    </lineage>
</organism>
<evidence type="ECO:0000313" key="2">
    <source>
        <dbReference type="EMBL" id="ERH22639.1"/>
    </source>
</evidence>
<dbReference type="Proteomes" id="UP000016536">
    <property type="component" value="Unassembled WGS sequence"/>
</dbReference>